<feature type="binding site" evidence="10">
    <location>
        <position position="246"/>
    </location>
    <ligand>
        <name>substrate</name>
    </ligand>
</feature>
<dbReference type="Pfam" id="PF00365">
    <property type="entry name" value="PFK"/>
    <property type="match status" value="1"/>
</dbReference>
<keyword evidence="13" id="KW-1185">Reference proteome</keyword>
<evidence type="ECO:0000256" key="4">
    <source>
        <dbReference type="ARBA" id="ARBA00022679"/>
    </source>
</evidence>
<keyword evidence="6 10" id="KW-0418">Kinase</keyword>
<organism evidence="12 13">
    <name type="scientific">Propionispira arboris</name>
    <dbReference type="NCBI Taxonomy" id="84035"/>
    <lineage>
        <taxon>Bacteria</taxon>
        <taxon>Bacillati</taxon>
        <taxon>Bacillota</taxon>
        <taxon>Negativicutes</taxon>
        <taxon>Selenomonadales</taxon>
        <taxon>Selenomonadaceae</taxon>
        <taxon>Propionispira</taxon>
    </lineage>
</organism>
<proteinExistence type="inferred from homology"/>
<evidence type="ECO:0000256" key="10">
    <source>
        <dbReference type="HAMAP-Rule" id="MF_01979"/>
    </source>
</evidence>
<keyword evidence="4 10" id="KW-0808">Transferase</keyword>
<dbReference type="SUPFAM" id="SSF53784">
    <property type="entry name" value="Phosphofructokinase"/>
    <property type="match status" value="1"/>
</dbReference>
<dbReference type="STRING" id="84035.SAMN05660742_106190"/>
<evidence type="ECO:0000256" key="3">
    <source>
        <dbReference type="ARBA" id="ARBA00022490"/>
    </source>
</evidence>
<evidence type="ECO:0000256" key="1">
    <source>
        <dbReference type="ARBA" id="ARBA00001946"/>
    </source>
</evidence>
<keyword evidence="8 10" id="KW-0324">Glycolysis</keyword>
<accession>A0A1H6Y9R7</accession>
<dbReference type="GO" id="GO:0003872">
    <property type="term" value="F:6-phosphofructokinase activity"/>
    <property type="evidence" value="ECO:0007669"/>
    <property type="project" value="UniProtKB-UniRule"/>
</dbReference>
<evidence type="ECO:0000313" key="12">
    <source>
        <dbReference type="EMBL" id="SEJ38028.1"/>
    </source>
</evidence>
<keyword evidence="3 10" id="KW-0963">Cytoplasm</keyword>
<dbReference type="InterPro" id="IPR035966">
    <property type="entry name" value="PKF_sf"/>
</dbReference>
<evidence type="ECO:0000256" key="2">
    <source>
        <dbReference type="ARBA" id="ARBA00003138"/>
    </source>
</evidence>
<evidence type="ECO:0000313" key="13">
    <source>
        <dbReference type="Proteomes" id="UP000199662"/>
    </source>
</evidence>
<dbReference type="InterPro" id="IPR011403">
    <property type="entry name" value="PPi-PFK_TM0289"/>
</dbReference>
<dbReference type="Gene3D" id="3.40.50.460">
    <property type="entry name" value="Phosphofructokinase domain"/>
    <property type="match status" value="1"/>
</dbReference>
<dbReference type="InterPro" id="IPR022953">
    <property type="entry name" value="ATP_PFK"/>
</dbReference>
<sequence length="416" mass="45964">MVNSVKNVVAIVCGGGPAPGINSVISSVTLEAKKHGWDVLGIYDGFSRLAKGEKKFINLTYDDVSRIHLTGGCILQMSRFNPTKKEADLKKVVDTLTELGVTHLVTIGGDDTAFSSAKVAEYAKSCGRTINVVHVPKTIDNDLPLPPGLPTFGFETARAMGTMEIENLMEDARTTNNRWYFVIAMGRTAGHLALGMGRSAGAIITIIPEEFEKPKIRLQQVVDLLVSSMVKRYLTGRNYGVAVIAEGVLEKIATEDFALLGEICLDEHGHIRYSELDFGEMLKKTVSAAMQKIGMKVTVVDKEIGYELRCAPPISYDIDYTRSLGYEAVQFLLGGGTGAMIALQENEAVPLYFEDLKDPKTGKTRVRRVQINSINYKIARGFMLRLEKEDLEDPGIANAYKMNVNDFKKRYQYLFN</sequence>
<dbReference type="PRINTS" id="PR00476">
    <property type="entry name" value="PHFRCTKINASE"/>
</dbReference>
<reference evidence="12 13" key="1">
    <citation type="submission" date="2016-10" db="EMBL/GenBank/DDBJ databases">
        <authorList>
            <person name="de Groot N.N."/>
        </authorList>
    </citation>
    <scope>NUCLEOTIDE SEQUENCE [LARGE SCALE GENOMIC DNA]</scope>
    <source>
        <strain evidence="12 13">DSM 2179</strain>
    </source>
</reference>
<dbReference type="PIRSF" id="PIRSF036482">
    <property type="entry name" value="PPi_PFK_TM0289"/>
    <property type="match status" value="1"/>
</dbReference>
<comment type="similarity">
    <text evidence="10">Belongs to the phosphofructokinase type A (PFKA) family. PPi-dependent PFK group II subfamily. Clade 'Short' sub-subfamily.</text>
</comment>
<dbReference type="PANTHER" id="PTHR43650">
    <property type="entry name" value="PYROPHOSPHATE--FRUCTOSE 6-PHOSPHATE 1-PHOSPHOTRANSFERASE"/>
    <property type="match status" value="1"/>
</dbReference>
<feature type="binding site" evidence="10">
    <location>
        <begin position="306"/>
        <end position="309"/>
    </location>
    <ligand>
        <name>substrate</name>
    </ligand>
</feature>
<dbReference type="PANTHER" id="PTHR43650:SF1">
    <property type="entry name" value="PYROPHOSPHATE--FRUCTOSE 6-PHOSPHATE 1-PHOSPHOTRANSFERASE SUBUNIT BETA 2"/>
    <property type="match status" value="1"/>
</dbReference>
<dbReference type="InterPro" id="IPR054846">
    <property type="entry name" value="PFKA_PPi_Ttgales"/>
</dbReference>
<keyword evidence="7 10" id="KW-0460">Magnesium</keyword>
<dbReference type="EC" id="2.7.1.90" evidence="10"/>
<feature type="binding site" evidence="10">
    <location>
        <begin position="138"/>
        <end position="140"/>
    </location>
    <ligand>
        <name>substrate</name>
    </ligand>
</feature>
<feature type="site" description="Important for catalytic activity; stabilizes the transition state when the phosphoryl donor is PPi" evidence="10">
    <location>
        <position position="137"/>
    </location>
</feature>
<comment type="pathway">
    <text evidence="10">Carbohydrate degradation; glycolysis; D-glyceraldehyde 3-phosphate and glycerone phosphate from D-glucose: step 3/4.</text>
</comment>
<comment type="cofactor">
    <cofactor evidence="1 10">
        <name>Mg(2+)</name>
        <dbReference type="ChEBI" id="CHEBI:18420"/>
    </cofactor>
</comment>
<keyword evidence="5 10" id="KW-0479">Metal-binding</keyword>
<feature type="binding site" evidence="10">
    <location>
        <position position="110"/>
    </location>
    <ligand>
        <name>Mg(2+)</name>
        <dbReference type="ChEBI" id="CHEBI:18420"/>
        <note>catalytic</note>
    </ligand>
</feature>
<dbReference type="GO" id="GO:0046872">
    <property type="term" value="F:metal ion binding"/>
    <property type="evidence" value="ECO:0007669"/>
    <property type="project" value="UniProtKB-KW"/>
</dbReference>
<gene>
    <name evidence="10" type="primary">pfp</name>
    <name evidence="12" type="ORF">SAMN05660742_106190</name>
</gene>
<dbReference type="RefSeq" id="WP_019555298.1">
    <property type="nucleotide sequence ID" value="NZ_FNZK01000006.1"/>
</dbReference>
<comment type="subcellular location">
    <subcellularLocation>
        <location evidence="10">Cytoplasm</location>
    </subcellularLocation>
</comment>
<dbReference type="AlphaFoldDB" id="A0A1H6Y9R7"/>
<dbReference type="HAMAP" id="MF_01979">
    <property type="entry name" value="Phosphofructokinase_II_Short"/>
    <property type="match status" value="1"/>
</dbReference>
<name>A0A1H6Y9R7_9FIRM</name>
<protein>
    <recommendedName>
        <fullName evidence="10">Pyrophosphate--fructose 6-phosphate 1-phosphotransferase</fullName>
        <ecNumber evidence="10">2.7.1.90</ecNumber>
    </recommendedName>
    <alternativeName>
        <fullName evidence="10">6-phosphofructokinase, pyrophosphate dependent</fullName>
    </alternativeName>
    <alternativeName>
        <fullName evidence="10">PPi-dependent phosphofructokinase</fullName>
        <shortName evidence="10">PPi-PFK</shortName>
    </alternativeName>
    <alternativeName>
        <fullName evidence="10">Pyrophosphate-dependent 6-phosphofructose-1-kinase</fullName>
    </alternativeName>
</protein>
<comment type="subunit">
    <text evidence="10">Homodimer.</text>
</comment>
<evidence type="ECO:0000259" key="11">
    <source>
        <dbReference type="Pfam" id="PF00365"/>
    </source>
</evidence>
<feature type="site" description="Important for catalytic activity and substrate specificity; stabilizes the transition state when the phosphoryl donor is PPi; prevents ATP from binding by mimicking the alpha-phosphate group of ATP" evidence="10">
    <location>
        <position position="111"/>
    </location>
</feature>
<evidence type="ECO:0000256" key="8">
    <source>
        <dbReference type="ARBA" id="ARBA00023152"/>
    </source>
</evidence>
<dbReference type="GO" id="GO:0005829">
    <property type="term" value="C:cytosol"/>
    <property type="evidence" value="ECO:0007669"/>
    <property type="project" value="TreeGrafter"/>
</dbReference>
<dbReference type="GO" id="GO:0009749">
    <property type="term" value="P:response to glucose"/>
    <property type="evidence" value="ECO:0007669"/>
    <property type="project" value="TreeGrafter"/>
</dbReference>
<dbReference type="GO" id="GO:0047334">
    <property type="term" value="F:diphosphate-fructose-6-phosphate 1-phosphotransferase activity"/>
    <property type="evidence" value="ECO:0007669"/>
    <property type="project" value="UniProtKB-EC"/>
</dbReference>
<evidence type="ECO:0000256" key="7">
    <source>
        <dbReference type="ARBA" id="ARBA00022842"/>
    </source>
</evidence>
<feature type="domain" description="Phosphofructokinase" evidence="11">
    <location>
        <begin position="9"/>
        <end position="332"/>
    </location>
</feature>
<comment type="catalytic activity">
    <reaction evidence="9 10">
        <text>beta-D-fructose 6-phosphate + diphosphate = beta-D-fructose 1,6-bisphosphate + phosphate + H(+)</text>
        <dbReference type="Rhea" id="RHEA:13613"/>
        <dbReference type="ChEBI" id="CHEBI:15378"/>
        <dbReference type="ChEBI" id="CHEBI:32966"/>
        <dbReference type="ChEBI" id="CHEBI:33019"/>
        <dbReference type="ChEBI" id="CHEBI:43474"/>
        <dbReference type="ChEBI" id="CHEBI:57634"/>
        <dbReference type="EC" id="2.7.1.90"/>
    </reaction>
</comment>
<evidence type="ECO:0000256" key="5">
    <source>
        <dbReference type="ARBA" id="ARBA00022723"/>
    </source>
</evidence>
<evidence type="ECO:0000256" key="6">
    <source>
        <dbReference type="ARBA" id="ARBA00022777"/>
    </source>
</evidence>
<dbReference type="EMBL" id="FNZK01000006">
    <property type="protein sequence ID" value="SEJ38028.1"/>
    <property type="molecule type" value="Genomic_DNA"/>
</dbReference>
<feature type="active site" description="Proton acceptor" evidence="10">
    <location>
        <position position="140"/>
    </location>
</feature>
<dbReference type="UniPathway" id="UPA00109">
    <property type="reaction ID" value="UER00182"/>
</dbReference>
<dbReference type="Gene3D" id="3.40.50.450">
    <property type="match status" value="1"/>
</dbReference>
<dbReference type="GO" id="GO:0006002">
    <property type="term" value="P:fructose 6-phosphate metabolic process"/>
    <property type="evidence" value="ECO:0007669"/>
    <property type="project" value="InterPro"/>
</dbReference>
<comment type="activity regulation">
    <text evidence="10">Non-allosteric.</text>
</comment>
<feature type="binding site" evidence="10">
    <location>
        <begin position="185"/>
        <end position="187"/>
    </location>
    <ligand>
        <name>substrate</name>
    </ligand>
</feature>
<dbReference type="Proteomes" id="UP000199662">
    <property type="component" value="Unassembled WGS sequence"/>
</dbReference>
<evidence type="ECO:0000256" key="9">
    <source>
        <dbReference type="ARBA" id="ARBA00048072"/>
    </source>
</evidence>
<feature type="binding site" evidence="10">
    <location>
        <position position="16"/>
    </location>
    <ligand>
        <name>diphosphate</name>
        <dbReference type="ChEBI" id="CHEBI:33019"/>
    </ligand>
</feature>
<comment type="function">
    <text evidence="2 10">Catalyzes the phosphorylation of D-fructose 6-phosphate, the first committing step of glycolysis. Uses inorganic phosphate (PPi) as phosphoryl donor instead of ATP like common ATP-dependent phosphofructokinases (ATP-PFKs), which renders the reaction reversible, and can thus function both in glycolysis and gluconeogenesis. Consistently, PPi-PFK can replace the enzymes of both the forward (ATP-PFK) and reverse (fructose-bisphosphatase (FBPase)) reactions.</text>
</comment>
<dbReference type="InterPro" id="IPR000023">
    <property type="entry name" value="Phosphofructokinase_dom"/>
</dbReference>
<dbReference type="NCBIfam" id="NF041103">
    <property type="entry name" value="PFKA_PPi_Ttgales"/>
    <property type="match status" value="1"/>
</dbReference>